<feature type="domain" description="SIS" evidence="12">
    <location>
        <begin position="454"/>
        <end position="598"/>
    </location>
</feature>
<evidence type="ECO:0000259" key="12">
    <source>
        <dbReference type="PROSITE" id="PS51464"/>
    </source>
</evidence>
<dbReference type="GO" id="GO:0097367">
    <property type="term" value="F:carbohydrate derivative binding"/>
    <property type="evidence" value="ECO:0007669"/>
    <property type="project" value="InterPro"/>
</dbReference>
<dbReference type="InterPro" id="IPR046348">
    <property type="entry name" value="SIS_dom_sf"/>
</dbReference>
<dbReference type="HOGENOM" id="CLU_012520_5_2_5"/>
<dbReference type="STRING" id="91604.ID47_11705"/>
<keyword evidence="5 10" id="KW-0963">Cytoplasm</keyword>
<dbReference type="InterPro" id="IPR017932">
    <property type="entry name" value="GATase_2_dom"/>
</dbReference>
<gene>
    <name evidence="10" type="primary">glmS</name>
    <name evidence="13" type="ORF">ID47_11705</name>
</gene>
<dbReference type="GO" id="GO:0006047">
    <property type="term" value="P:UDP-N-acetylglucosamine metabolic process"/>
    <property type="evidence" value="ECO:0007669"/>
    <property type="project" value="TreeGrafter"/>
</dbReference>
<dbReference type="CDD" id="cd00714">
    <property type="entry name" value="GFAT"/>
    <property type="match status" value="1"/>
</dbReference>
<dbReference type="Proteomes" id="UP000028926">
    <property type="component" value="Chromosome"/>
</dbReference>
<dbReference type="EMBL" id="CP008941">
    <property type="protein sequence ID" value="AIK97253.1"/>
    <property type="molecule type" value="Genomic_DNA"/>
</dbReference>
<dbReference type="AlphaFoldDB" id="A0A077AZX1"/>
<dbReference type="NCBIfam" id="TIGR01135">
    <property type="entry name" value="glmS"/>
    <property type="match status" value="1"/>
</dbReference>
<dbReference type="HAMAP" id="MF_00164">
    <property type="entry name" value="GlmS"/>
    <property type="match status" value="1"/>
</dbReference>
<dbReference type="InterPro" id="IPR047084">
    <property type="entry name" value="GFAT_N"/>
</dbReference>
<feature type="active site" description="For Fru-6P isomerization activity" evidence="10">
    <location>
        <position position="603"/>
    </location>
</feature>
<evidence type="ECO:0000256" key="5">
    <source>
        <dbReference type="ARBA" id="ARBA00022490"/>
    </source>
</evidence>
<dbReference type="OrthoDB" id="9761808at2"/>
<dbReference type="GO" id="GO:0005975">
    <property type="term" value="P:carbohydrate metabolic process"/>
    <property type="evidence" value="ECO:0007669"/>
    <property type="project" value="UniProtKB-UniRule"/>
</dbReference>
<dbReference type="SUPFAM" id="SSF53697">
    <property type="entry name" value="SIS domain"/>
    <property type="match status" value="1"/>
</dbReference>
<dbReference type="Gene3D" id="3.60.20.10">
    <property type="entry name" value="Glutamine Phosphoribosylpyrophosphate, subunit 1, domain 1"/>
    <property type="match status" value="1"/>
</dbReference>
<dbReference type="CDD" id="cd05009">
    <property type="entry name" value="SIS_GlmS_GlmD_2"/>
    <property type="match status" value="1"/>
</dbReference>
<sequence length="608" mass="66692">MCGIVGIVGHQPVAQRLIDGLKRLEYRGYDSAGIATLDQNEICIRRAQGKLQALQDLFTQDSINGMTGIGHTRWATHGIPSEANAHPHSSDKVAVVHNGIIENYAHLKEKLIKKGHAFTSQTDTEVVVHLMTDYLNQGLKPLEALRQTLADIEGAFALVILIKGDNNTLLVARRGSPLVIGEGNGESFIGSDALVLAPWTQQLRYLEEGDYAIVTPQGSQIYDIDHHPIDRPLKTINISADAATKGGYDHFMLKEIFEQPTTVKDTLDSLINADTETLKIPVNIDWNNISKLTMIACGTSYFSTAVAKYWFEMIAKLPVEVDIASEFRYRESPLPTGGAALFISQSGETIDTLEAMKQAKEDHQTTIAIVNVPESSMDRLADYSVHTKAGPEIGVASTKAFTAQLAVLACLCLDAAIKRGTLTETEAREHLQHLLNLPNEIYGILQKEADYQQVAHRLQPARDALYLGRGTNFPIAMEGALKLKEISYIHAEGYAAGEMKHGPIALIDELMPVIVLAPSDKWMVKTLSNLQEVIARGGIAICFTDCIGRTHIEKDGIPTQIVEMPESHLLTSPILYALPMQLLSYYTATLKGTDVDQPRNLAKSVTVE</sequence>
<dbReference type="SUPFAM" id="SSF56235">
    <property type="entry name" value="N-terminal nucleophile aminohydrolases (Ntn hydrolases)"/>
    <property type="match status" value="1"/>
</dbReference>
<dbReference type="InterPro" id="IPR005855">
    <property type="entry name" value="GFAT"/>
</dbReference>
<dbReference type="PROSITE" id="PS51464">
    <property type="entry name" value="SIS"/>
    <property type="match status" value="2"/>
</dbReference>
<dbReference type="FunFam" id="3.40.50.10490:FF:000002">
    <property type="entry name" value="Glutamine--fructose-6-phosphate aminotransferase [isomerizing]"/>
    <property type="match status" value="1"/>
</dbReference>
<dbReference type="InterPro" id="IPR029055">
    <property type="entry name" value="Ntn_hydrolases_N"/>
</dbReference>
<evidence type="ECO:0000256" key="2">
    <source>
        <dbReference type="ARBA" id="ARBA00004496"/>
    </source>
</evidence>
<feature type="domain" description="Glutamine amidotransferase type-2" evidence="11">
    <location>
        <begin position="2"/>
        <end position="217"/>
    </location>
</feature>
<evidence type="ECO:0000256" key="9">
    <source>
        <dbReference type="ARBA" id="ARBA00022962"/>
    </source>
</evidence>
<dbReference type="eggNOG" id="COG0449">
    <property type="taxonomic scope" value="Bacteria"/>
</dbReference>
<evidence type="ECO:0000256" key="8">
    <source>
        <dbReference type="ARBA" id="ARBA00022737"/>
    </source>
</evidence>
<dbReference type="CDD" id="cd05008">
    <property type="entry name" value="SIS_GlmS_GlmD_1"/>
    <property type="match status" value="1"/>
</dbReference>
<accession>A0A077AZX1</accession>
<evidence type="ECO:0000313" key="13">
    <source>
        <dbReference type="EMBL" id="AIK97253.1"/>
    </source>
</evidence>
<feature type="domain" description="SIS" evidence="12">
    <location>
        <begin position="282"/>
        <end position="421"/>
    </location>
</feature>
<keyword evidence="6 10" id="KW-0032">Aminotransferase</keyword>
<dbReference type="KEGG" id="paca:ID47_11705"/>
<feature type="active site" description="Nucleophile; for GATase activity" evidence="10">
    <location>
        <position position="2"/>
    </location>
</feature>
<reference evidence="13 14" key="1">
    <citation type="submission" date="2014-07" db="EMBL/GenBank/DDBJ databases">
        <title>Comparative genomic insights into amoeba endosymbionts belonging to the families of Holosporaceae and Candidatus Midichloriaceae within Rickettsiales.</title>
        <authorList>
            <person name="Wang Z."/>
            <person name="Wu M."/>
        </authorList>
    </citation>
    <scope>NUCLEOTIDE SEQUENCE [LARGE SCALE GENOMIC DNA]</scope>
    <source>
        <strain evidence="13">PRA3</strain>
    </source>
</reference>
<dbReference type="FunFam" id="3.40.50.10490:FF:000001">
    <property type="entry name" value="Glutamine--fructose-6-phosphate aminotransferase [isomerizing]"/>
    <property type="match status" value="1"/>
</dbReference>
<dbReference type="EC" id="2.6.1.16" evidence="3 10"/>
<dbReference type="GO" id="GO:0046349">
    <property type="term" value="P:amino sugar biosynthetic process"/>
    <property type="evidence" value="ECO:0007669"/>
    <property type="project" value="UniProtKB-ARBA"/>
</dbReference>
<evidence type="ECO:0000313" key="14">
    <source>
        <dbReference type="Proteomes" id="UP000028926"/>
    </source>
</evidence>
<dbReference type="GO" id="GO:0004360">
    <property type="term" value="F:glutamine-fructose-6-phosphate transaminase (isomerizing) activity"/>
    <property type="evidence" value="ECO:0007669"/>
    <property type="project" value="UniProtKB-UniRule"/>
</dbReference>
<protein>
    <recommendedName>
        <fullName evidence="4 10">Glutamine--fructose-6-phosphate aminotransferase [isomerizing]</fullName>
        <ecNumber evidence="3 10">2.6.1.16</ecNumber>
    </recommendedName>
    <alternativeName>
        <fullName evidence="10">D-fructose-6-phosphate amidotransferase</fullName>
    </alternativeName>
    <alternativeName>
        <fullName evidence="10">GFAT</fullName>
    </alternativeName>
    <alternativeName>
        <fullName evidence="10">Glucosamine-6-phosphate synthase</fullName>
    </alternativeName>
    <alternativeName>
        <fullName evidence="10">Hexosephosphate aminotransferase</fullName>
    </alternativeName>
    <alternativeName>
        <fullName evidence="10">L-glutamine--D-fructose-6-phosphate amidotransferase</fullName>
    </alternativeName>
</protein>
<dbReference type="PANTHER" id="PTHR10937:SF0">
    <property type="entry name" value="GLUTAMINE--FRUCTOSE-6-PHOSPHATE TRANSAMINASE (ISOMERIZING)"/>
    <property type="match status" value="1"/>
</dbReference>
<dbReference type="RefSeq" id="WP_038466599.1">
    <property type="nucleotide sequence ID" value="NZ_CP008941.1"/>
</dbReference>
<comment type="function">
    <text evidence="10">Catalyzes the first step in hexosamine metabolism, converting fructose-6P into glucosamine-6P using glutamine as a nitrogen source.</text>
</comment>
<evidence type="ECO:0000256" key="3">
    <source>
        <dbReference type="ARBA" id="ARBA00012916"/>
    </source>
</evidence>
<dbReference type="PROSITE" id="PS51278">
    <property type="entry name" value="GATASE_TYPE_2"/>
    <property type="match status" value="1"/>
</dbReference>
<dbReference type="Pfam" id="PF13522">
    <property type="entry name" value="GATase_6"/>
    <property type="match status" value="1"/>
</dbReference>
<feature type="initiator methionine" description="Removed" evidence="10">
    <location>
        <position position="1"/>
    </location>
</feature>
<evidence type="ECO:0000256" key="6">
    <source>
        <dbReference type="ARBA" id="ARBA00022576"/>
    </source>
</evidence>
<comment type="subunit">
    <text evidence="10">Homodimer.</text>
</comment>
<evidence type="ECO:0000256" key="4">
    <source>
        <dbReference type="ARBA" id="ARBA00016090"/>
    </source>
</evidence>
<evidence type="ECO:0000256" key="10">
    <source>
        <dbReference type="HAMAP-Rule" id="MF_00164"/>
    </source>
</evidence>
<name>A0A077AZX1_9PROT</name>
<dbReference type="GO" id="GO:0006487">
    <property type="term" value="P:protein N-linked glycosylation"/>
    <property type="evidence" value="ECO:0007669"/>
    <property type="project" value="TreeGrafter"/>
</dbReference>
<dbReference type="Pfam" id="PF01380">
    <property type="entry name" value="SIS"/>
    <property type="match status" value="2"/>
</dbReference>
<dbReference type="PANTHER" id="PTHR10937">
    <property type="entry name" value="GLUCOSAMINE--FRUCTOSE-6-PHOSPHATE AMINOTRANSFERASE, ISOMERIZING"/>
    <property type="match status" value="1"/>
</dbReference>
<keyword evidence="9" id="KW-0315">Glutamine amidotransferase</keyword>
<dbReference type="InterPro" id="IPR035466">
    <property type="entry name" value="GlmS/AgaS_SIS"/>
</dbReference>
<dbReference type="NCBIfam" id="NF001484">
    <property type="entry name" value="PRK00331.1"/>
    <property type="match status" value="1"/>
</dbReference>
<dbReference type="FunFam" id="3.60.20.10:FF:000006">
    <property type="entry name" value="Glutamine--fructose-6-phosphate aminotransferase [isomerizing]"/>
    <property type="match status" value="1"/>
</dbReference>
<dbReference type="InterPro" id="IPR035490">
    <property type="entry name" value="GlmS/FrlB_SIS"/>
</dbReference>
<keyword evidence="7 10" id="KW-0808">Transferase</keyword>
<dbReference type="GO" id="GO:0006002">
    <property type="term" value="P:fructose 6-phosphate metabolic process"/>
    <property type="evidence" value="ECO:0007669"/>
    <property type="project" value="TreeGrafter"/>
</dbReference>
<evidence type="ECO:0000259" key="11">
    <source>
        <dbReference type="PROSITE" id="PS51278"/>
    </source>
</evidence>
<comment type="subcellular location">
    <subcellularLocation>
        <location evidence="2 10">Cytoplasm</location>
    </subcellularLocation>
</comment>
<evidence type="ECO:0000256" key="7">
    <source>
        <dbReference type="ARBA" id="ARBA00022679"/>
    </source>
</evidence>
<proteinExistence type="inferred from homology"/>
<organism evidence="13 14">
    <name type="scientific">Candidatus Odyssella acanthamoebae</name>
    <dbReference type="NCBI Taxonomy" id="91604"/>
    <lineage>
        <taxon>Bacteria</taxon>
        <taxon>Pseudomonadati</taxon>
        <taxon>Pseudomonadota</taxon>
        <taxon>Alphaproteobacteria</taxon>
        <taxon>Holosporales</taxon>
        <taxon>Candidatus Paracaedibacteraceae</taxon>
        <taxon>Candidatus Odyssella</taxon>
    </lineage>
</organism>
<dbReference type="Gene3D" id="3.40.50.10490">
    <property type="entry name" value="Glucose-6-phosphate isomerase like protein, domain 1"/>
    <property type="match status" value="2"/>
</dbReference>
<keyword evidence="8" id="KW-0677">Repeat</keyword>
<dbReference type="GO" id="GO:0005829">
    <property type="term" value="C:cytosol"/>
    <property type="evidence" value="ECO:0007669"/>
    <property type="project" value="TreeGrafter"/>
</dbReference>
<evidence type="ECO:0000256" key="1">
    <source>
        <dbReference type="ARBA" id="ARBA00001031"/>
    </source>
</evidence>
<keyword evidence="14" id="KW-1185">Reference proteome</keyword>
<dbReference type="InterPro" id="IPR001347">
    <property type="entry name" value="SIS_dom"/>
</dbReference>
<comment type="catalytic activity">
    <reaction evidence="1 10">
        <text>D-fructose 6-phosphate + L-glutamine = D-glucosamine 6-phosphate + L-glutamate</text>
        <dbReference type="Rhea" id="RHEA:13237"/>
        <dbReference type="ChEBI" id="CHEBI:29985"/>
        <dbReference type="ChEBI" id="CHEBI:58359"/>
        <dbReference type="ChEBI" id="CHEBI:58725"/>
        <dbReference type="ChEBI" id="CHEBI:61527"/>
        <dbReference type="EC" id="2.6.1.16"/>
    </reaction>
</comment>